<name>A0A928KQ06_9FIRM</name>
<dbReference type="Proteomes" id="UP000754750">
    <property type="component" value="Unassembled WGS sequence"/>
</dbReference>
<reference evidence="1" key="1">
    <citation type="submission" date="2019-04" db="EMBL/GenBank/DDBJ databases">
        <title>Evolution of Biomass-Degrading Anaerobic Consortia Revealed by Metagenomics.</title>
        <authorList>
            <person name="Peng X."/>
        </authorList>
    </citation>
    <scope>NUCLEOTIDE SEQUENCE</scope>
    <source>
        <strain evidence="1">SIG551</strain>
    </source>
</reference>
<organism evidence="1 2">
    <name type="scientific">Faecalispora sporosphaeroides</name>
    <dbReference type="NCBI Taxonomy" id="1549"/>
    <lineage>
        <taxon>Bacteria</taxon>
        <taxon>Bacillati</taxon>
        <taxon>Bacillota</taxon>
        <taxon>Clostridia</taxon>
        <taxon>Eubacteriales</taxon>
        <taxon>Oscillospiraceae</taxon>
        <taxon>Faecalispora</taxon>
    </lineage>
</organism>
<dbReference type="NCBIfam" id="TIGR02530">
    <property type="entry name" value="flg_new"/>
    <property type="match status" value="1"/>
</dbReference>
<evidence type="ECO:0000313" key="1">
    <source>
        <dbReference type="EMBL" id="MBE6832642.1"/>
    </source>
</evidence>
<dbReference type="InterPro" id="IPR013367">
    <property type="entry name" value="Flagellar_put"/>
</dbReference>
<dbReference type="RefSeq" id="WP_020073273.1">
    <property type="nucleotide sequence ID" value="NZ_JBKWRC010000001.1"/>
</dbReference>
<keyword evidence="1" id="KW-0966">Cell projection</keyword>
<evidence type="ECO:0000313" key="2">
    <source>
        <dbReference type="Proteomes" id="UP000754750"/>
    </source>
</evidence>
<accession>A0A928KQ06</accession>
<protein>
    <submittedName>
        <fullName evidence="1">Flagellar operon protein</fullName>
    </submittedName>
</protein>
<keyword evidence="1" id="KW-0282">Flagellum</keyword>
<comment type="caution">
    <text evidence="1">The sequence shown here is derived from an EMBL/GenBank/DDBJ whole genome shotgun (WGS) entry which is preliminary data.</text>
</comment>
<dbReference type="AlphaFoldDB" id="A0A928KQ06"/>
<dbReference type="Pfam" id="PF12611">
    <property type="entry name" value="Flagellar_put"/>
    <property type="match status" value="1"/>
</dbReference>
<sequence>MNDLEFKKNYSALIPPSYGVTNPLPSQAQKTQVKPQNSEFAALVRQSLSKNSSLNFSKHAVQRLESRSIELSPERLTQLSGAVEKARAKGVRDALILDGSTAFIVNVPSSTVITMLNGREMAENVFTHIDGAVVL</sequence>
<keyword evidence="1" id="KW-0969">Cilium</keyword>
<dbReference type="EMBL" id="SVNY01000002">
    <property type="protein sequence ID" value="MBE6832642.1"/>
    <property type="molecule type" value="Genomic_DNA"/>
</dbReference>
<gene>
    <name evidence="1" type="ORF">E7512_03525</name>
</gene>
<proteinExistence type="predicted"/>